<dbReference type="AlphaFoldDB" id="A0A2T2WGR9"/>
<reference evidence="3 4" key="1">
    <citation type="journal article" date="2014" name="BMC Genomics">
        <title>Comparison of environmental and isolate Sulfobacillus genomes reveals diverse carbon, sulfur, nitrogen, and hydrogen metabolisms.</title>
        <authorList>
            <person name="Justice N.B."/>
            <person name="Norman A."/>
            <person name="Brown C.T."/>
            <person name="Singh A."/>
            <person name="Thomas B.C."/>
            <person name="Banfield J.F."/>
        </authorList>
    </citation>
    <scope>NUCLEOTIDE SEQUENCE [LARGE SCALE GENOMIC DNA]</scope>
    <source>
        <strain evidence="3">AMDSBA3</strain>
    </source>
</reference>
<evidence type="ECO:0000313" key="4">
    <source>
        <dbReference type="Proteomes" id="UP000241848"/>
    </source>
</evidence>
<comment type="caution">
    <text evidence="3">The sequence shown here is derived from an EMBL/GenBank/DDBJ whole genome shotgun (WGS) entry which is preliminary data.</text>
</comment>
<evidence type="ECO:0000256" key="1">
    <source>
        <dbReference type="ARBA" id="ARBA00010716"/>
    </source>
</evidence>
<dbReference type="EMBL" id="PXYV01000034">
    <property type="protein sequence ID" value="PSR21437.1"/>
    <property type="molecule type" value="Genomic_DNA"/>
</dbReference>
<dbReference type="Proteomes" id="UP000241848">
    <property type="component" value="Unassembled WGS sequence"/>
</dbReference>
<dbReference type="GO" id="GO:0006046">
    <property type="term" value="P:N-acetylglucosamine catabolic process"/>
    <property type="evidence" value="ECO:0007669"/>
    <property type="project" value="TreeGrafter"/>
</dbReference>
<comment type="similarity">
    <text evidence="1">Belongs to the metallo-dependent hydrolases superfamily. NagA family.</text>
</comment>
<sequence length="309" mass="33259">MWRDGVTSFMPTIVSHSLKDTVDLAGAWASCLPPTVASSIMGLHLEGPFISPEEGPRGAHDAQWITEPRLELVERCQTVSGGMVRLVTMSPHWEGSAEFVRAVTSLGITVSIGHTTANSSQIRLAVNSGATLSTHLGNGTHIYLPRHRNYLWDQLAEDRLWASVIGDGFHLPYAVMKVILRSKENRVYLISDAVALTGSKPGHHRTSVGGSVYLHENGKLSLSADSELLAGAATPLKGGVAQMVSSGLGDMGTMWDLASCRPSTFWRRATCAGLAVGAPADIVLFEDEAGHINIRQTIKDGHIVYDELQ</sequence>
<evidence type="ECO:0000313" key="3">
    <source>
        <dbReference type="EMBL" id="PSR21437.1"/>
    </source>
</evidence>
<gene>
    <name evidence="3" type="ORF">C7B45_10840</name>
</gene>
<evidence type="ECO:0000256" key="2">
    <source>
        <dbReference type="ARBA" id="ARBA00022801"/>
    </source>
</evidence>
<dbReference type="Gene3D" id="3.20.20.140">
    <property type="entry name" value="Metal-dependent hydrolases"/>
    <property type="match status" value="1"/>
</dbReference>
<organism evidence="3 4">
    <name type="scientific">Sulfobacillus acidophilus</name>
    <dbReference type="NCBI Taxonomy" id="53633"/>
    <lineage>
        <taxon>Bacteria</taxon>
        <taxon>Bacillati</taxon>
        <taxon>Bacillota</taxon>
        <taxon>Clostridia</taxon>
        <taxon>Eubacteriales</taxon>
        <taxon>Clostridiales Family XVII. Incertae Sedis</taxon>
        <taxon>Sulfobacillus</taxon>
    </lineage>
</organism>
<keyword evidence="2" id="KW-0378">Hydrolase</keyword>
<dbReference type="SUPFAM" id="SSF51556">
    <property type="entry name" value="Metallo-dependent hydrolases"/>
    <property type="match status" value="1"/>
</dbReference>
<accession>A0A2T2WGR9</accession>
<protein>
    <submittedName>
        <fullName evidence="3">N-acetylglucosamine-6-phosphate deacetylase</fullName>
    </submittedName>
</protein>
<dbReference type="InterPro" id="IPR032466">
    <property type="entry name" value="Metal_Hydrolase"/>
</dbReference>
<name>A0A2T2WGR9_9FIRM</name>
<dbReference type="PANTHER" id="PTHR11113">
    <property type="entry name" value="N-ACETYLGLUCOSAMINE-6-PHOSPHATE DEACETYLASE"/>
    <property type="match status" value="1"/>
</dbReference>
<proteinExistence type="inferred from homology"/>
<dbReference type="PANTHER" id="PTHR11113:SF14">
    <property type="entry name" value="N-ACETYLGLUCOSAMINE-6-PHOSPHATE DEACETYLASE"/>
    <property type="match status" value="1"/>
</dbReference>
<dbReference type="GO" id="GO:0008448">
    <property type="term" value="F:N-acetylglucosamine-6-phosphate deacetylase activity"/>
    <property type="evidence" value="ECO:0007669"/>
    <property type="project" value="TreeGrafter"/>
</dbReference>